<evidence type="ECO:0000313" key="2">
    <source>
        <dbReference type="EMBL" id="SHO57568.1"/>
    </source>
</evidence>
<proteinExistence type="predicted"/>
<dbReference type="PANTHER" id="PTHR42160:SF1">
    <property type="entry name" value="URACIL-DNA GLYCOSYLASE SUPERFAMILY PROTEIN"/>
    <property type="match status" value="1"/>
</dbReference>
<dbReference type="CDD" id="cd10033">
    <property type="entry name" value="UDG_like"/>
    <property type="match status" value="1"/>
</dbReference>
<dbReference type="Pfam" id="PF03167">
    <property type="entry name" value="UDG"/>
    <property type="match status" value="1"/>
</dbReference>
<evidence type="ECO:0000313" key="3">
    <source>
        <dbReference type="Proteomes" id="UP000184600"/>
    </source>
</evidence>
<dbReference type="SMART" id="SM00987">
    <property type="entry name" value="UreE_C"/>
    <property type="match status" value="1"/>
</dbReference>
<dbReference type="SMART" id="SM00986">
    <property type="entry name" value="UDG"/>
    <property type="match status" value="1"/>
</dbReference>
<dbReference type="PANTHER" id="PTHR42160">
    <property type="entry name" value="URACIL-DNA GLYCOSYLASE SUPERFAMILY PROTEIN"/>
    <property type="match status" value="1"/>
</dbReference>
<accession>A0A1M7YY67</accession>
<protein>
    <submittedName>
        <fullName evidence="2">Uracil DNA glycosylase superfamily protein</fullName>
    </submittedName>
</protein>
<keyword evidence="3" id="KW-1185">Reference proteome</keyword>
<dbReference type="OrthoDB" id="9789139at2"/>
<reference evidence="3" key="1">
    <citation type="submission" date="2016-12" db="EMBL/GenBank/DDBJ databases">
        <authorList>
            <person name="Rodrigo-Torres L."/>
            <person name="Arahal R.D."/>
            <person name="Lucena T."/>
        </authorList>
    </citation>
    <scope>NUCLEOTIDE SEQUENCE [LARGE SCALE GENOMIC DNA]</scope>
</reference>
<dbReference type="InterPro" id="IPR036895">
    <property type="entry name" value="Uracil-DNA_glycosylase-like_sf"/>
</dbReference>
<dbReference type="SUPFAM" id="SSF52141">
    <property type="entry name" value="Uracil-DNA glycosylase-like"/>
    <property type="match status" value="1"/>
</dbReference>
<name>A0A1M7YY67_9VIBR</name>
<gene>
    <name evidence="2" type="ORF">VQ7734_03338</name>
</gene>
<evidence type="ECO:0000259" key="1">
    <source>
        <dbReference type="SMART" id="SM00986"/>
    </source>
</evidence>
<dbReference type="Proteomes" id="UP000184600">
    <property type="component" value="Unassembled WGS sequence"/>
</dbReference>
<dbReference type="RefSeq" id="WP_073584785.1">
    <property type="nucleotide sequence ID" value="NZ_AP024897.1"/>
</dbReference>
<dbReference type="EMBL" id="FRFG01000043">
    <property type="protein sequence ID" value="SHO57568.1"/>
    <property type="molecule type" value="Genomic_DNA"/>
</dbReference>
<organism evidence="2 3">
    <name type="scientific">Vibrio quintilis</name>
    <dbReference type="NCBI Taxonomy" id="1117707"/>
    <lineage>
        <taxon>Bacteria</taxon>
        <taxon>Pseudomonadati</taxon>
        <taxon>Pseudomonadota</taxon>
        <taxon>Gammaproteobacteria</taxon>
        <taxon>Vibrionales</taxon>
        <taxon>Vibrionaceae</taxon>
        <taxon>Vibrio</taxon>
    </lineage>
</organism>
<sequence length="205" mass="23750">MLAKLLKEIRQCRLCEPVLPLGANPVIQAHPDAKILIVGQAPGTRVHRTSVPWNDPSGERLRQWLQIDRETFYTPEKIAIMPMGLCYPGKGHSGDLPPRKECAPQWHGRVLNELHNIQLTLLIGQYAQAYYLNDKPKTLTETVHEWRRWYPDFFPLPHPSPRNTFWLRKNAWFECEVLPQIRQRIRLILSDEPLSTPGSPKVKNV</sequence>
<dbReference type="InterPro" id="IPR005122">
    <property type="entry name" value="Uracil-DNA_glycosylase-like"/>
</dbReference>
<dbReference type="AlphaFoldDB" id="A0A1M7YY67"/>
<dbReference type="STRING" id="1117707.VQ7734_03338"/>
<feature type="domain" description="Uracil-DNA glycosylase-like" evidence="1">
    <location>
        <begin position="26"/>
        <end position="182"/>
    </location>
</feature>
<dbReference type="InterPro" id="IPR047124">
    <property type="entry name" value="HI_0220.2"/>
</dbReference>
<dbReference type="Gene3D" id="3.40.470.10">
    <property type="entry name" value="Uracil-DNA glycosylase-like domain"/>
    <property type="match status" value="1"/>
</dbReference>